<dbReference type="InterPro" id="IPR007956">
    <property type="entry name" value="Malonyl_CoA_deC_C"/>
</dbReference>
<evidence type="ECO:0000259" key="2">
    <source>
        <dbReference type="Pfam" id="PF17408"/>
    </source>
</evidence>
<dbReference type="Proteomes" id="UP000553442">
    <property type="component" value="Unassembled WGS sequence"/>
</dbReference>
<dbReference type="InterPro" id="IPR042303">
    <property type="entry name" value="Malonyl_CoA_deC_C_sf"/>
</dbReference>
<dbReference type="InterPro" id="IPR035372">
    <property type="entry name" value="MCD_N"/>
</dbReference>
<accession>A0A7W5PB57</accession>
<dbReference type="GO" id="GO:0050080">
    <property type="term" value="F:malonyl-CoA decarboxylase activity"/>
    <property type="evidence" value="ECO:0007669"/>
    <property type="project" value="UniProtKB-EC"/>
</dbReference>
<proteinExistence type="predicted"/>
<dbReference type="PANTHER" id="PTHR28641:SF1">
    <property type="entry name" value="MALONYL-COA DECARBOXYLASE, MITOCHONDRIAL"/>
    <property type="match status" value="1"/>
</dbReference>
<dbReference type="EC" id="4.1.1.9" evidence="3"/>
<keyword evidence="3" id="KW-0456">Lyase</keyword>
<feature type="domain" description="Malonyl-CoA decarboxylase N-terminal" evidence="2">
    <location>
        <begin position="81"/>
        <end position="164"/>
    </location>
</feature>
<gene>
    <name evidence="3" type="ORF">BDK63_002432</name>
</gene>
<name>A0A7W5PB57_9GAMM</name>
<evidence type="ECO:0000313" key="4">
    <source>
        <dbReference type="Proteomes" id="UP000553442"/>
    </source>
</evidence>
<feature type="domain" description="Malonyl-CoA decarboxylase C-terminal" evidence="1">
    <location>
        <begin position="167"/>
        <end position="414"/>
    </location>
</feature>
<evidence type="ECO:0000259" key="1">
    <source>
        <dbReference type="Pfam" id="PF05292"/>
    </source>
</evidence>
<dbReference type="InterPro" id="IPR038917">
    <property type="entry name" value="Malonyl_CoA_deC"/>
</dbReference>
<protein>
    <submittedName>
        <fullName evidence="3">Malonyl-CoA decarboxylase</fullName>
        <ecNumber evidence="3">4.1.1.9</ecNumber>
    </submittedName>
</protein>
<dbReference type="Pfam" id="PF05292">
    <property type="entry name" value="MCD"/>
    <property type="match status" value="1"/>
</dbReference>
<dbReference type="PANTHER" id="PTHR28641">
    <property type="match status" value="1"/>
</dbReference>
<reference evidence="3 4" key="1">
    <citation type="submission" date="2020-08" db="EMBL/GenBank/DDBJ databases">
        <title>Genomic Encyclopedia of Archaeal and Bacterial Type Strains, Phase II (KMG-II): from individual species to whole genera.</title>
        <authorList>
            <person name="Goeker M."/>
        </authorList>
    </citation>
    <scope>NUCLEOTIDE SEQUENCE [LARGE SCALE GENOMIC DNA]</scope>
    <source>
        <strain evidence="3 4">5AG</strain>
    </source>
</reference>
<comment type="caution">
    <text evidence="3">The sequence shown here is derived from an EMBL/GenBank/DDBJ whole genome shotgun (WGS) entry which is preliminary data.</text>
</comment>
<dbReference type="Gene3D" id="1.20.140.90">
    <property type="entry name" value="Malonyl-CoA decarboxylase, oligemerization domain"/>
    <property type="match status" value="1"/>
</dbReference>
<sequence>MNMSFLQELFNSITQRDALLRRRSGESTTPDHGQLVAACQALLESDGEASSIALASRALGMYQRLEPAERQRFFERLASDFAAEPGEIDAAYAHYAERRDNASLEALFEACEPRRQELIRRLNLPSGGTAELVRMREDLLALLRDHPELDAIDADFAHLFGSWFNRGFLVLKRIDWNTPASILEKIIRYEAVHEIQDWDDLRRRLDARDRRCFGFFHPAIGDEPLIFVEVALCKGLPNRIQPILSGEGAGGESGVEEPDEADSAAFFGISNCQTGLRGISFGNFLIKQVVQELKQELPQLRHFVTLSPVPGFRQWLEERRGDEALPEALRETLGELDATEWHRDAERAARLEAVVRPLAARYLAEEKNARGLPQNAVARFHLGNGAELHRVNWLGDTSAKGLKQAAGLMVNYLYVLEEIERNHENYSANATVACSSEVRDLARKARKLAKGEHSK</sequence>
<evidence type="ECO:0000313" key="3">
    <source>
        <dbReference type="EMBL" id="MBB3331549.1"/>
    </source>
</evidence>
<dbReference type="EMBL" id="JACHZF010000016">
    <property type="protein sequence ID" value="MBB3331549.1"/>
    <property type="molecule type" value="Genomic_DNA"/>
</dbReference>
<dbReference type="Pfam" id="PF17408">
    <property type="entry name" value="MCD_N"/>
    <property type="match status" value="1"/>
</dbReference>
<dbReference type="AlphaFoldDB" id="A0A7W5PB57"/>
<dbReference type="GO" id="GO:0006633">
    <property type="term" value="P:fatty acid biosynthetic process"/>
    <property type="evidence" value="ECO:0007669"/>
    <property type="project" value="InterPro"/>
</dbReference>
<dbReference type="Gene3D" id="3.40.630.150">
    <property type="entry name" value="Malonyl-CoA decarboxylase, catalytic domain"/>
    <property type="match status" value="1"/>
</dbReference>
<dbReference type="InterPro" id="IPR038351">
    <property type="entry name" value="MCD_N_sf"/>
</dbReference>
<organism evidence="3 4">
    <name type="scientific">Halomonas campaniensis</name>
    <dbReference type="NCBI Taxonomy" id="213554"/>
    <lineage>
        <taxon>Bacteria</taxon>
        <taxon>Pseudomonadati</taxon>
        <taxon>Pseudomonadota</taxon>
        <taxon>Gammaproteobacteria</taxon>
        <taxon>Oceanospirillales</taxon>
        <taxon>Halomonadaceae</taxon>
        <taxon>Halomonas</taxon>
    </lineage>
</organism>
<dbReference type="RefSeq" id="WP_183332288.1">
    <property type="nucleotide sequence ID" value="NZ_JACHZF010000016.1"/>
</dbReference>
<keyword evidence="4" id="KW-1185">Reference proteome</keyword>